<accession>A0A8J2HJZ6</accession>
<evidence type="ECO:0000313" key="2">
    <source>
        <dbReference type="EMBL" id="CAG5099917.1"/>
    </source>
</evidence>
<comment type="caution">
    <text evidence="2">The sequence shown here is derived from an EMBL/GenBank/DDBJ whole genome shotgun (WGS) entry which is preliminary data.</text>
</comment>
<dbReference type="OrthoDB" id="3364872at2759"/>
<keyword evidence="3" id="KW-1185">Reference proteome</keyword>
<dbReference type="GO" id="GO:0030686">
    <property type="term" value="C:90S preribosome"/>
    <property type="evidence" value="ECO:0007669"/>
    <property type="project" value="TreeGrafter"/>
</dbReference>
<sequence>MKSKTDEKGQNLRTINNNFLKLRKEVKAAKTIVIRKLTKKITAMKEKKSKNPEVEKKIQTLIDQVMDMKKFNSTKQCDKVSLFALKNTLDLQQILSDSKIDSRTKAMGRLVYFKTMKIAVSQFKENNPTYLSWLEQKKEDKAESKKDKKKKDQGKQKEKKKSGDDDNNEDQASKDEKLKKGKNSKKKEPLDEVEDSEAEDSENESENDSEDEVDQESEDDAEDRSLKILKNNDDNNNNVERQAYEAA</sequence>
<proteinExistence type="predicted"/>
<evidence type="ECO:0000313" key="3">
    <source>
        <dbReference type="Proteomes" id="UP000786811"/>
    </source>
</evidence>
<organism evidence="2 3">
    <name type="scientific">Cotesia congregata</name>
    <name type="common">Parasitoid wasp</name>
    <name type="synonym">Apanteles congregatus</name>
    <dbReference type="NCBI Taxonomy" id="51543"/>
    <lineage>
        <taxon>Eukaryota</taxon>
        <taxon>Metazoa</taxon>
        <taxon>Ecdysozoa</taxon>
        <taxon>Arthropoda</taxon>
        <taxon>Hexapoda</taxon>
        <taxon>Insecta</taxon>
        <taxon>Pterygota</taxon>
        <taxon>Neoptera</taxon>
        <taxon>Endopterygota</taxon>
        <taxon>Hymenoptera</taxon>
        <taxon>Apocrita</taxon>
        <taxon>Ichneumonoidea</taxon>
        <taxon>Braconidae</taxon>
        <taxon>Microgastrinae</taxon>
        <taxon>Cotesia</taxon>
    </lineage>
</organism>
<dbReference type="PANTHER" id="PTHR23325:SF1">
    <property type="entry name" value="SERUM RESPONSE FACTOR-BINDING PROTEIN 1"/>
    <property type="match status" value="1"/>
</dbReference>
<name>A0A8J2HJZ6_COTCN</name>
<dbReference type="GO" id="GO:0005634">
    <property type="term" value="C:nucleus"/>
    <property type="evidence" value="ECO:0007669"/>
    <property type="project" value="TreeGrafter"/>
</dbReference>
<dbReference type="AlphaFoldDB" id="A0A8J2HJZ6"/>
<reference evidence="2" key="1">
    <citation type="submission" date="2021-04" db="EMBL/GenBank/DDBJ databases">
        <authorList>
            <person name="Chebbi M.A.C M."/>
        </authorList>
    </citation>
    <scope>NUCLEOTIDE SEQUENCE</scope>
</reference>
<feature type="compositionally biased region" description="Basic and acidic residues" evidence="1">
    <location>
        <begin position="153"/>
        <end position="164"/>
    </location>
</feature>
<dbReference type="EMBL" id="CAJNRD030001122">
    <property type="protein sequence ID" value="CAG5099917.1"/>
    <property type="molecule type" value="Genomic_DNA"/>
</dbReference>
<feature type="compositionally biased region" description="Acidic residues" evidence="1">
    <location>
        <begin position="191"/>
        <end position="222"/>
    </location>
</feature>
<feature type="compositionally biased region" description="Basic and acidic residues" evidence="1">
    <location>
        <begin position="223"/>
        <end position="233"/>
    </location>
</feature>
<dbReference type="PANTHER" id="PTHR23325">
    <property type="entry name" value="SERUM RESPONSE FACTOR-BINDING"/>
    <property type="match status" value="1"/>
</dbReference>
<gene>
    <name evidence="2" type="ORF">HICCMSTLAB_LOCUS9299</name>
</gene>
<dbReference type="InterPro" id="IPR037393">
    <property type="entry name" value="Bud22/SRFB1"/>
</dbReference>
<dbReference type="Proteomes" id="UP000786811">
    <property type="component" value="Unassembled WGS sequence"/>
</dbReference>
<protein>
    <submittedName>
        <fullName evidence="2">Uncharacterized protein</fullName>
    </submittedName>
</protein>
<dbReference type="GO" id="GO:0030490">
    <property type="term" value="P:maturation of SSU-rRNA"/>
    <property type="evidence" value="ECO:0007669"/>
    <property type="project" value="TreeGrafter"/>
</dbReference>
<feature type="region of interest" description="Disordered" evidence="1">
    <location>
        <begin position="138"/>
        <end position="247"/>
    </location>
</feature>
<evidence type="ECO:0000256" key="1">
    <source>
        <dbReference type="SAM" id="MobiDB-lite"/>
    </source>
</evidence>